<feature type="domain" description="SH3" evidence="6">
    <location>
        <begin position="672"/>
        <end position="743"/>
    </location>
</feature>
<feature type="domain" description="PDZ" evidence="8">
    <location>
        <begin position="579"/>
        <end position="658"/>
    </location>
</feature>
<evidence type="ECO:0008006" key="12">
    <source>
        <dbReference type="Google" id="ProtNLM"/>
    </source>
</evidence>
<feature type="domain" description="L27" evidence="9">
    <location>
        <begin position="493"/>
        <end position="549"/>
    </location>
</feature>
<dbReference type="Gene3D" id="2.30.30.40">
    <property type="entry name" value="SH3 Domains"/>
    <property type="match status" value="1"/>
</dbReference>
<accession>A0A8R2B512</accession>
<dbReference type="InterPro" id="IPR008145">
    <property type="entry name" value="GK/Ca_channel_bsu"/>
</dbReference>
<comment type="similarity">
    <text evidence="1">Belongs to the MAGUK family.</text>
</comment>
<dbReference type="Gene3D" id="1.20.1270.460">
    <property type="match status" value="1"/>
</dbReference>
<feature type="region of interest" description="Disordered" evidence="5">
    <location>
        <begin position="270"/>
        <end position="314"/>
    </location>
</feature>
<dbReference type="PANTHER" id="PTHR23122">
    <property type="entry name" value="MEMBRANE-ASSOCIATED GUANYLATE KINASE MAGUK"/>
    <property type="match status" value="1"/>
</dbReference>
<dbReference type="FunFam" id="2.30.42.10:FF:000088">
    <property type="entry name" value="MAGUK p55 subfamily member 5"/>
    <property type="match status" value="1"/>
</dbReference>
<dbReference type="CDD" id="cd00071">
    <property type="entry name" value="GMPK"/>
    <property type="match status" value="1"/>
</dbReference>
<sequence>MDLSGYVLILKETEDNKAKLLGSKVDRADFETGDEIFAINGQQIAEMTRDDLLSYLYQCIVTRTICMNLKPRVKKVVTTSIDSAGSDLGQVHDAFFIGIEDEAKERLERLAASKRITPVDITKLAHQLMRQLHPTTELNDFLDNKVHSGRVGSSCPPDNGNKLTEQADPKLSRRPSSPFNNGHTEVLICKDVTDSNNRLKAVDETNETQNWSRRRSGGGLVRVGSEVGTLEKKRAVEDVTGETLDMMVMMSALDNGPHREMAVDVPDSFIARNKTPPRYPPPSRANRTPGTQQNGSAVSERHAAPPPPPPRSDVIKQQLHQASINNNTIVTISSTEPTKEQLESIKKYQDALRKRKEEEDRVAQQNEFLNRSMRGSKKLRELEHEPPETGIVNDGFSSEQDEDNNRTTIGAVDDAEEESQDPYEPIYRVVGYGELIAALQRVHLQLKKNGIYINGKSDPDVAVIQCLLLNPEFVRVLSVHNKVQQLWPPTTTKRPVTPEAQNLVRDCLENIHNSNLPEASELAKLLSQYEIEGVLWAHDTIAQDVLPQDDEATTEVTVTLPVDDSSMYNTDQHPPNITIINIEKTNEPLGATVRNDGDAVIIGRIVRGGAAEKSGLLHEGDEVLEVNGVEMRGKSINDVCDILSVMTGPLTFMIVPSANRVTYQNINGNRENFIMHMKAHFDYDPEDDGYIPCRELGISFQKGEILHVISQEDANWWQAFREGEEDQTLAGLIPSKSFQHQREALKQTITGEKPDKNKPKKQNTLLCGKKNLKKRKKKSLYQDGGYPIYSSNSDEYEAEEILTYEEVALYYPRANHKRPIVLIGPPNIGRHELRQRLMEDRDRFAAAIPHTSRAKKDGEIDGQDYHFITRVQFESDILSRKFVEHGEYEKAYYGTSLDAIRSVVNFSKICVLNLHPQSLKILRSSDLKPFVVFVAPPSLEKLRQKRLKNGEPYKEEELKEIIEKAREMEDKFGHYFDMIIINNDTERAYHQLLNEINSLEREPQWVPATWVKTAS</sequence>
<dbReference type="FunFam" id="3.40.50.300:FF:000469">
    <property type="entry name" value="MAGUK p55 subfamily member 5"/>
    <property type="match status" value="1"/>
</dbReference>
<evidence type="ECO:0000313" key="10">
    <source>
        <dbReference type="EnsemblMetazoa" id="XP_008182002.1"/>
    </source>
</evidence>
<dbReference type="GO" id="GO:0005911">
    <property type="term" value="C:cell-cell junction"/>
    <property type="evidence" value="ECO:0007669"/>
    <property type="project" value="UniProtKB-ARBA"/>
</dbReference>
<evidence type="ECO:0000256" key="2">
    <source>
        <dbReference type="ARBA" id="ARBA00022443"/>
    </source>
</evidence>
<reference evidence="10" key="2">
    <citation type="submission" date="2022-06" db="UniProtKB">
        <authorList>
            <consortium name="EnsemblMetazoa"/>
        </authorList>
    </citation>
    <scope>IDENTIFICATION</scope>
</reference>
<evidence type="ECO:0000259" key="9">
    <source>
        <dbReference type="PROSITE" id="PS51022"/>
    </source>
</evidence>
<dbReference type="CDD" id="cd06798">
    <property type="entry name" value="PDZ_MPP5-like"/>
    <property type="match status" value="1"/>
</dbReference>
<evidence type="ECO:0000259" key="6">
    <source>
        <dbReference type="PROSITE" id="PS50002"/>
    </source>
</evidence>
<dbReference type="RefSeq" id="XP_008182002.1">
    <property type="nucleotide sequence ID" value="XM_008183780.3"/>
</dbReference>
<dbReference type="Gene3D" id="3.40.50.300">
    <property type="entry name" value="P-loop containing nucleotide triphosphate hydrolases"/>
    <property type="match status" value="1"/>
</dbReference>
<keyword evidence="11" id="KW-1185">Reference proteome</keyword>
<dbReference type="SMART" id="SM00326">
    <property type="entry name" value="SH3"/>
    <property type="match status" value="1"/>
</dbReference>
<proteinExistence type="inferred from homology"/>
<dbReference type="PROSITE" id="PS00856">
    <property type="entry name" value="GUANYLATE_KINASE_1"/>
    <property type="match status" value="1"/>
</dbReference>
<feature type="compositionally biased region" description="Polar residues" evidence="5">
    <location>
        <begin position="174"/>
        <end position="183"/>
    </location>
</feature>
<dbReference type="KEGG" id="api:100158931"/>
<dbReference type="AlphaFoldDB" id="A0A8R2B512"/>
<evidence type="ECO:0000256" key="3">
    <source>
        <dbReference type="ARBA" id="ARBA00022737"/>
    </source>
</evidence>
<dbReference type="InterPro" id="IPR008144">
    <property type="entry name" value="Guanylate_kin-like_dom"/>
</dbReference>
<dbReference type="FunFam" id="3.30.63.10:FF:000002">
    <property type="entry name" value="Guanylate kinase 1"/>
    <property type="match status" value="1"/>
</dbReference>
<dbReference type="OrthoDB" id="43580at2759"/>
<dbReference type="Pfam" id="PF00625">
    <property type="entry name" value="Guanylate_kin"/>
    <property type="match status" value="1"/>
</dbReference>
<dbReference type="Gene3D" id="1.10.287.650">
    <property type="entry name" value="L27 domain"/>
    <property type="match status" value="1"/>
</dbReference>
<dbReference type="Pfam" id="PF07653">
    <property type="entry name" value="SH3_2"/>
    <property type="match status" value="1"/>
</dbReference>
<feature type="compositionally biased region" description="Polar residues" evidence="5">
    <location>
        <begin position="285"/>
        <end position="297"/>
    </location>
</feature>
<protein>
    <recommendedName>
        <fullName evidence="12">MAGUK p55 subfamily member 5</fullName>
    </recommendedName>
</protein>
<feature type="region of interest" description="Disordered" evidence="5">
    <location>
        <begin position="149"/>
        <end position="183"/>
    </location>
</feature>
<dbReference type="InterPro" id="IPR027417">
    <property type="entry name" value="P-loop_NTPase"/>
</dbReference>
<evidence type="ECO:0000313" key="11">
    <source>
        <dbReference type="Proteomes" id="UP000007819"/>
    </source>
</evidence>
<organism evidence="10 11">
    <name type="scientific">Acyrthosiphon pisum</name>
    <name type="common">Pea aphid</name>
    <dbReference type="NCBI Taxonomy" id="7029"/>
    <lineage>
        <taxon>Eukaryota</taxon>
        <taxon>Metazoa</taxon>
        <taxon>Ecdysozoa</taxon>
        <taxon>Arthropoda</taxon>
        <taxon>Hexapoda</taxon>
        <taxon>Insecta</taxon>
        <taxon>Pterygota</taxon>
        <taxon>Neoptera</taxon>
        <taxon>Paraneoptera</taxon>
        <taxon>Hemiptera</taxon>
        <taxon>Sternorrhyncha</taxon>
        <taxon>Aphidomorpha</taxon>
        <taxon>Aphidoidea</taxon>
        <taxon>Aphididae</taxon>
        <taxon>Macrosiphini</taxon>
        <taxon>Acyrthosiphon</taxon>
    </lineage>
</organism>
<dbReference type="SUPFAM" id="SSF52540">
    <property type="entry name" value="P-loop containing nucleoside triphosphate hydrolases"/>
    <property type="match status" value="1"/>
</dbReference>
<dbReference type="EnsemblMetazoa" id="XM_008183780.3">
    <property type="protein sequence ID" value="XP_008182002.1"/>
    <property type="gene ID" value="LOC100158931"/>
</dbReference>
<dbReference type="GO" id="GO:0005886">
    <property type="term" value="C:plasma membrane"/>
    <property type="evidence" value="ECO:0007669"/>
    <property type="project" value="UniProtKB-ARBA"/>
</dbReference>
<name>A0A8R2B512_ACYPI</name>
<dbReference type="InterPro" id="IPR050716">
    <property type="entry name" value="MAGUK"/>
</dbReference>
<dbReference type="InterPro" id="IPR020590">
    <property type="entry name" value="Guanylate_kinase_CS"/>
</dbReference>
<dbReference type="PROSITE" id="PS50106">
    <property type="entry name" value="PDZ"/>
    <property type="match status" value="1"/>
</dbReference>
<dbReference type="Gene3D" id="2.30.42.10">
    <property type="match status" value="1"/>
</dbReference>
<dbReference type="CDD" id="cd12036">
    <property type="entry name" value="SH3_MPP5"/>
    <property type="match status" value="1"/>
</dbReference>
<evidence type="ECO:0000256" key="5">
    <source>
        <dbReference type="SAM" id="MobiDB-lite"/>
    </source>
</evidence>
<dbReference type="CTD" id="44861"/>
<dbReference type="PROSITE" id="PS51022">
    <property type="entry name" value="L27"/>
    <property type="match status" value="1"/>
</dbReference>
<dbReference type="InterPro" id="IPR036028">
    <property type="entry name" value="SH3-like_dom_sf"/>
</dbReference>
<dbReference type="Proteomes" id="UP000007819">
    <property type="component" value="Chromosome A1"/>
</dbReference>
<dbReference type="GeneID" id="100158931"/>
<evidence type="ECO:0000259" key="8">
    <source>
        <dbReference type="PROSITE" id="PS50106"/>
    </source>
</evidence>
<keyword evidence="3" id="KW-0677">Repeat</keyword>
<feature type="domain" description="Guanylate kinase-like" evidence="7">
    <location>
        <begin position="817"/>
        <end position="997"/>
    </location>
</feature>
<dbReference type="Pfam" id="PF00595">
    <property type="entry name" value="PDZ"/>
    <property type="match status" value="1"/>
</dbReference>
<dbReference type="SUPFAM" id="SSF50044">
    <property type="entry name" value="SH3-domain"/>
    <property type="match status" value="1"/>
</dbReference>
<dbReference type="InterPro" id="IPR001478">
    <property type="entry name" value="PDZ"/>
</dbReference>
<evidence type="ECO:0000256" key="4">
    <source>
        <dbReference type="PROSITE-ProRule" id="PRU00192"/>
    </source>
</evidence>
<keyword evidence="2 4" id="KW-0728">SH3 domain</keyword>
<dbReference type="SMART" id="SM00228">
    <property type="entry name" value="PDZ"/>
    <property type="match status" value="1"/>
</dbReference>
<dbReference type="InterPro" id="IPR004172">
    <property type="entry name" value="L27_dom"/>
</dbReference>
<dbReference type="SMART" id="SM00072">
    <property type="entry name" value="GuKc"/>
    <property type="match status" value="1"/>
</dbReference>
<evidence type="ECO:0000259" key="7">
    <source>
        <dbReference type="PROSITE" id="PS50052"/>
    </source>
</evidence>
<dbReference type="SUPFAM" id="SSF50156">
    <property type="entry name" value="PDZ domain-like"/>
    <property type="match status" value="2"/>
</dbReference>
<dbReference type="InterPro" id="IPR036034">
    <property type="entry name" value="PDZ_sf"/>
</dbReference>
<dbReference type="PROSITE" id="PS50052">
    <property type="entry name" value="GUANYLATE_KINASE_2"/>
    <property type="match status" value="1"/>
</dbReference>
<dbReference type="InterPro" id="IPR035601">
    <property type="entry name" value="MPP5_SH3"/>
</dbReference>
<evidence type="ECO:0000256" key="1">
    <source>
        <dbReference type="ARBA" id="ARBA00007014"/>
    </source>
</evidence>
<dbReference type="InterPro" id="IPR001452">
    <property type="entry name" value="SH3_domain"/>
</dbReference>
<dbReference type="PROSITE" id="PS50002">
    <property type="entry name" value="SH3"/>
    <property type="match status" value="1"/>
</dbReference>
<reference evidence="11" key="1">
    <citation type="submission" date="2010-06" db="EMBL/GenBank/DDBJ databases">
        <authorList>
            <person name="Jiang H."/>
            <person name="Abraham K."/>
            <person name="Ali S."/>
            <person name="Alsbrooks S.L."/>
            <person name="Anim B.N."/>
            <person name="Anosike U.S."/>
            <person name="Attaway T."/>
            <person name="Bandaranaike D.P."/>
            <person name="Battles P.K."/>
            <person name="Bell S.N."/>
            <person name="Bell A.V."/>
            <person name="Beltran B."/>
            <person name="Bickham C."/>
            <person name="Bustamante Y."/>
            <person name="Caleb T."/>
            <person name="Canada A."/>
            <person name="Cardenas V."/>
            <person name="Carter K."/>
            <person name="Chacko J."/>
            <person name="Chandrabose M.N."/>
            <person name="Chavez D."/>
            <person name="Chavez A."/>
            <person name="Chen L."/>
            <person name="Chu H.-S."/>
            <person name="Claassen K.J."/>
            <person name="Cockrell R."/>
            <person name="Collins M."/>
            <person name="Cooper J.A."/>
            <person name="Cree A."/>
            <person name="Curry S.M."/>
            <person name="Da Y."/>
            <person name="Dao M.D."/>
            <person name="Das B."/>
            <person name="Davila M.-L."/>
            <person name="Davy-Carroll L."/>
            <person name="Denson S."/>
            <person name="Dinh H."/>
            <person name="Ebong V.E."/>
            <person name="Edwards J.R."/>
            <person name="Egan A."/>
            <person name="El-Daye J."/>
            <person name="Escobedo L."/>
            <person name="Fernandez S."/>
            <person name="Fernando P.R."/>
            <person name="Flagg N."/>
            <person name="Forbes L.D."/>
            <person name="Fowler R.G."/>
            <person name="Fu Q."/>
            <person name="Gabisi R.A."/>
            <person name="Ganer J."/>
            <person name="Garbino Pronczuk A."/>
            <person name="Garcia R.M."/>
            <person name="Garner T."/>
            <person name="Garrett T.E."/>
            <person name="Gonzalez D.A."/>
            <person name="Hamid H."/>
            <person name="Hawkins E.S."/>
            <person name="Hirani K."/>
            <person name="Hogues M.E."/>
            <person name="Hollins B."/>
            <person name="Hsiao C.-H."/>
            <person name="Jabil R."/>
            <person name="James M.L."/>
            <person name="Jhangiani S.N."/>
            <person name="Johnson B."/>
            <person name="Johnson Q."/>
            <person name="Joshi V."/>
            <person name="Kalu J.B."/>
            <person name="Kam C."/>
            <person name="Kashfia A."/>
            <person name="Keebler J."/>
            <person name="Kisamo H."/>
            <person name="Kovar C.L."/>
            <person name="Lago L.A."/>
            <person name="Lai C.-Y."/>
            <person name="Laidlaw J."/>
            <person name="Lara F."/>
            <person name="Le T.-K."/>
            <person name="Lee S.L."/>
            <person name="Legall F.H."/>
            <person name="Lemon S.J."/>
            <person name="Lewis L.R."/>
            <person name="Li B."/>
            <person name="Liu Y."/>
            <person name="Liu Y.-S."/>
            <person name="Lopez J."/>
            <person name="Lozado R.J."/>
            <person name="Lu J."/>
            <person name="Madu R.C."/>
            <person name="Maheshwari M."/>
            <person name="Maheshwari R."/>
            <person name="Malloy K."/>
            <person name="Martinez E."/>
            <person name="Mathew T."/>
            <person name="Mercado I.C."/>
            <person name="Mercado C."/>
            <person name="Meyer B."/>
            <person name="Montgomery K."/>
            <person name="Morgan M.B."/>
            <person name="Munidasa M."/>
            <person name="Nazareth L.V."/>
            <person name="Nelson J."/>
            <person name="Ng B.M."/>
            <person name="Nguyen N.B."/>
            <person name="Nguyen P.Q."/>
            <person name="Nguyen T."/>
            <person name="Obregon M."/>
            <person name="Okwuonu G.O."/>
            <person name="Onwere C.G."/>
            <person name="Orozco G."/>
            <person name="Parra A."/>
            <person name="Patel S."/>
            <person name="Patil S."/>
            <person name="Perez A."/>
            <person name="Perez Y."/>
            <person name="Pham C."/>
            <person name="Primus E.L."/>
            <person name="Pu L.-L."/>
            <person name="Puazo M."/>
            <person name="Qin X."/>
            <person name="Quiroz J.B."/>
            <person name="Reese J."/>
            <person name="Richards S."/>
            <person name="Rives C.M."/>
            <person name="Robberts R."/>
            <person name="Ruiz S.J."/>
            <person name="Ruiz M.J."/>
            <person name="Santibanez J."/>
            <person name="Schneider B.W."/>
            <person name="Sisson I."/>
            <person name="Smith M."/>
            <person name="Sodergren E."/>
            <person name="Song X.-Z."/>
            <person name="Song B.B."/>
            <person name="Summersgill H."/>
            <person name="Thelus R."/>
            <person name="Thornton R.D."/>
            <person name="Trejos Z.Y."/>
            <person name="Usmani K."/>
            <person name="Vattathil S."/>
            <person name="Villasana D."/>
            <person name="Walker D.L."/>
            <person name="Wang S."/>
            <person name="Wang K."/>
            <person name="White C.S."/>
            <person name="Williams A.C."/>
            <person name="Williamson J."/>
            <person name="Wilson K."/>
            <person name="Woghiren I.O."/>
            <person name="Woodworth J.R."/>
            <person name="Worley K.C."/>
            <person name="Wright R.A."/>
            <person name="Wu W."/>
            <person name="Young L."/>
            <person name="Zhang L."/>
            <person name="Zhang J."/>
            <person name="Zhu Y."/>
            <person name="Muzny D.M."/>
            <person name="Weinstock G."/>
            <person name="Gibbs R.A."/>
        </authorList>
    </citation>
    <scope>NUCLEOTIDE SEQUENCE [LARGE SCALE GENOMIC DNA]</scope>
    <source>
        <strain evidence="11">LSR1</strain>
    </source>
</reference>